<feature type="domain" description="AP2/ERF" evidence="8">
    <location>
        <begin position="107"/>
        <end position="164"/>
    </location>
</feature>
<name>A0A218W1R3_PUNGR</name>
<dbReference type="InterPro" id="IPR001471">
    <property type="entry name" value="AP2/ERF_dom"/>
</dbReference>
<dbReference type="EMBL" id="PGOL01002143">
    <property type="protein sequence ID" value="PKI50138.1"/>
    <property type="molecule type" value="Genomic_DNA"/>
</dbReference>
<evidence type="ECO:0000313" key="11">
    <source>
        <dbReference type="Proteomes" id="UP000197138"/>
    </source>
</evidence>
<evidence type="ECO:0000256" key="7">
    <source>
        <dbReference type="SAM" id="MobiDB-lite"/>
    </source>
</evidence>
<dbReference type="Proteomes" id="UP000197138">
    <property type="component" value="Unassembled WGS sequence"/>
</dbReference>
<proteinExistence type="inferred from homology"/>
<dbReference type="PANTHER" id="PTHR31190:SF181">
    <property type="entry name" value="OS02G0764700 PROTEIN"/>
    <property type="match status" value="1"/>
</dbReference>
<dbReference type="OrthoDB" id="49610at2759"/>
<evidence type="ECO:0000313" key="10">
    <source>
        <dbReference type="EMBL" id="PKI50138.1"/>
    </source>
</evidence>
<keyword evidence="3" id="KW-0238">DNA-binding</keyword>
<evidence type="ECO:0000256" key="5">
    <source>
        <dbReference type="ARBA" id="ARBA00023242"/>
    </source>
</evidence>
<keyword evidence="2" id="KW-0805">Transcription regulation</keyword>
<dbReference type="PROSITE" id="PS51032">
    <property type="entry name" value="AP2_ERF"/>
    <property type="match status" value="1"/>
</dbReference>
<organism evidence="9 11">
    <name type="scientific">Punica granatum</name>
    <name type="common">Pomegranate</name>
    <dbReference type="NCBI Taxonomy" id="22663"/>
    <lineage>
        <taxon>Eukaryota</taxon>
        <taxon>Viridiplantae</taxon>
        <taxon>Streptophyta</taxon>
        <taxon>Embryophyta</taxon>
        <taxon>Tracheophyta</taxon>
        <taxon>Spermatophyta</taxon>
        <taxon>Magnoliopsida</taxon>
        <taxon>eudicotyledons</taxon>
        <taxon>Gunneridae</taxon>
        <taxon>Pentapetalae</taxon>
        <taxon>rosids</taxon>
        <taxon>malvids</taxon>
        <taxon>Myrtales</taxon>
        <taxon>Lythraceae</taxon>
        <taxon>Punica</taxon>
    </lineage>
</organism>
<dbReference type="STRING" id="22663.A0A218W1R3"/>
<dbReference type="GO" id="GO:0009873">
    <property type="term" value="P:ethylene-activated signaling pathway"/>
    <property type="evidence" value="ECO:0007669"/>
    <property type="project" value="InterPro"/>
</dbReference>
<dbReference type="GO" id="GO:0003700">
    <property type="term" value="F:DNA-binding transcription factor activity"/>
    <property type="evidence" value="ECO:0007669"/>
    <property type="project" value="InterPro"/>
</dbReference>
<dbReference type="AlphaFoldDB" id="A0A218W1R3"/>
<evidence type="ECO:0000256" key="3">
    <source>
        <dbReference type="ARBA" id="ARBA00023125"/>
    </source>
</evidence>
<comment type="similarity">
    <text evidence="6">Belongs to the AP2/ERF transcription factor family. ERF subfamily.</text>
</comment>
<dbReference type="EMBL" id="MTKT01005554">
    <property type="protein sequence ID" value="OWM66250.1"/>
    <property type="molecule type" value="Genomic_DNA"/>
</dbReference>
<evidence type="ECO:0000256" key="2">
    <source>
        <dbReference type="ARBA" id="ARBA00023015"/>
    </source>
</evidence>
<reference evidence="10 12" key="3">
    <citation type="submission" date="2017-11" db="EMBL/GenBank/DDBJ databases">
        <title>De-novo sequencing of pomegranate (Punica granatum L.) genome.</title>
        <authorList>
            <person name="Akparov Z."/>
            <person name="Amiraslanov A."/>
            <person name="Hajiyeva S."/>
            <person name="Abbasov M."/>
            <person name="Kaur K."/>
            <person name="Hamwieh A."/>
            <person name="Solovyev V."/>
            <person name="Salamov A."/>
            <person name="Braich B."/>
            <person name="Kosarev P."/>
            <person name="Mahmoud A."/>
            <person name="Hajiyev E."/>
            <person name="Babayeva S."/>
            <person name="Izzatullayeva V."/>
            <person name="Mammadov A."/>
            <person name="Mammadov A."/>
            <person name="Sharifova S."/>
            <person name="Ojaghi J."/>
            <person name="Eynullazada K."/>
            <person name="Bayramov B."/>
            <person name="Abdulazimova A."/>
            <person name="Shahmuradov I."/>
        </authorList>
    </citation>
    <scope>NUCLEOTIDE SEQUENCE [LARGE SCALE GENOMIC DNA]</scope>
    <source>
        <strain evidence="10">AG2017</strain>
        <strain evidence="12">cv. AG2017</strain>
        <tissue evidence="10">Leaf</tissue>
    </source>
</reference>
<dbReference type="CDD" id="cd00018">
    <property type="entry name" value="AP2"/>
    <property type="match status" value="1"/>
</dbReference>
<comment type="caution">
    <text evidence="9">The sequence shown here is derived from an EMBL/GenBank/DDBJ whole genome shotgun (WGS) entry which is preliminary data.</text>
</comment>
<dbReference type="GO" id="GO:0005634">
    <property type="term" value="C:nucleus"/>
    <property type="evidence" value="ECO:0007669"/>
    <property type="project" value="UniProtKB-SubCell"/>
</dbReference>
<dbReference type="SUPFAM" id="SSF54171">
    <property type="entry name" value="DNA-binding domain"/>
    <property type="match status" value="1"/>
</dbReference>
<reference evidence="9" key="2">
    <citation type="submission" date="2017-06" db="EMBL/GenBank/DDBJ databases">
        <title>The pomegranate genome and the genomics of punicalagin biosynthesis.</title>
        <authorList>
            <person name="Xu C."/>
        </authorList>
    </citation>
    <scope>NUCLEOTIDE SEQUENCE [LARGE SCALE GENOMIC DNA]</scope>
    <source>
        <tissue evidence="9">Fresh leaf</tissue>
    </source>
</reference>
<dbReference type="FunFam" id="3.30.730.10:FF:000001">
    <property type="entry name" value="Ethylene-responsive transcription factor 2"/>
    <property type="match status" value="1"/>
</dbReference>
<sequence length="236" mass="25858">MEESSDVPADEQEHNIIVSALKHVLTFGHEGGPSEAQNEPPASVLALPDGAMCQQCWIGGCLGCNYFPQDGTTDRVNVRSDVGRGARARARQANNGGGGNGRAVKRNYRGVRQRPWGKWAAEIRDPRRAARVWLGTFETAEQAARAYDRAAIEFRGARAKLNFPDSEAKARAPGDGVVPNRNGTRQCAQKEASSETVGPEARGEGEKVGSGDEFWEMFEREELKDWMAIYNKLSSH</sequence>
<evidence type="ECO:0000256" key="4">
    <source>
        <dbReference type="ARBA" id="ARBA00023163"/>
    </source>
</evidence>
<evidence type="ECO:0000313" key="12">
    <source>
        <dbReference type="Proteomes" id="UP000233551"/>
    </source>
</evidence>
<dbReference type="Proteomes" id="UP000233551">
    <property type="component" value="Unassembled WGS sequence"/>
</dbReference>
<evidence type="ECO:0000256" key="6">
    <source>
        <dbReference type="ARBA" id="ARBA00024343"/>
    </source>
</evidence>
<protein>
    <recommendedName>
        <fullName evidence="8">AP2/ERF domain-containing protein</fullName>
    </recommendedName>
</protein>
<dbReference type="InterPro" id="IPR044808">
    <property type="entry name" value="ERF_plant"/>
</dbReference>
<evidence type="ECO:0000256" key="1">
    <source>
        <dbReference type="ARBA" id="ARBA00004123"/>
    </source>
</evidence>
<feature type="region of interest" description="Disordered" evidence="7">
    <location>
        <begin position="166"/>
        <end position="209"/>
    </location>
</feature>
<gene>
    <name evidence="9" type="ORF">CDL15_Pgr013467</name>
    <name evidence="10" type="ORF">CRG98_029462</name>
</gene>
<dbReference type="PRINTS" id="PR00367">
    <property type="entry name" value="ETHRSPELEMNT"/>
</dbReference>
<dbReference type="GO" id="GO:0003677">
    <property type="term" value="F:DNA binding"/>
    <property type="evidence" value="ECO:0007669"/>
    <property type="project" value="UniProtKB-KW"/>
</dbReference>
<accession>A0A218W1R3</accession>
<dbReference type="Gene3D" id="3.30.730.10">
    <property type="entry name" value="AP2/ERF domain"/>
    <property type="match status" value="1"/>
</dbReference>
<evidence type="ECO:0000259" key="8">
    <source>
        <dbReference type="PROSITE" id="PS51032"/>
    </source>
</evidence>
<dbReference type="Pfam" id="PF00847">
    <property type="entry name" value="AP2"/>
    <property type="match status" value="1"/>
</dbReference>
<dbReference type="SMART" id="SM00380">
    <property type="entry name" value="AP2"/>
    <property type="match status" value="1"/>
</dbReference>
<comment type="subcellular location">
    <subcellularLocation>
        <location evidence="1">Nucleus</location>
    </subcellularLocation>
</comment>
<dbReference type="GeneID" id="116201571"/>
<reference evidence="11" key="1">
    <citation type="journal article" date="2017" name="Plant J.">
        <title>The pomegranate (Punica granatum L.) genome and the genomics of punicalagin biosynthesis.</title>
        <authorList>
            <person name="Qin G."/>
            <person name="Xu C."/>
            <person name="Ming R."/>
            <person name="Tang H."/>
            <person name="Guyot R."/>
            <person name="Kramer E.M."/>
            <person name="Hu Y."/>
            <person name="Yi X."/>
            <person name="Qi Y."/>
            <person name="Xu X."/>
            <person name="Gao Z."/>
            <person name="Pan H."/>
            <person name="Jian J."/>
            <person name="Tian Y."/>
            <person name="Yue Z."/>
            <person name="Xu Y."/>
        </authorList>
    </citation>
    <scope>NUCLEOTIDE SEQUENCE [LARGE SCALE GENOMIC DNA]</scope>
    <source>
        <strain evidence="11">cv. Dabenzi</strain>
    </source>
</reference>
<dbReference type="InterPro" id="IPR016177">
    <property type="entry name" value="DNA-bd_dom_sf"/>
</dbReference>
<feature type="region of interest" description="Disordered" evidence="7">
    <location>
        <begin position="84"/>
        <end position="104"/>
    </location>
</feature>
<dbReference type="InterPro" id="IPR036955">
    <property type="entry name" value="AP2/ERF_dom_sf"/>
</dbReference>
<dbReference type="PANTHER" id="PTHR31190">
    <property type="entry name" value="DNA-BINDING DOMAIN"/>
    <property type="match status" value="1"/>
</dbReference>
<evidence type="ECO:0000313" key="9">
    <source>
        <dbReference type="EMBL" id="OWM66250.1"/>
    </source>
</evidence>
<keyword evidence="12" id="KW-1185">Reference proteome</keyword>
<keyword evidence="4" id="KW-0804">Transcription</keyword>
<keyword evidence="5" id="KW-0539">Nucleus</keyword>